<accession>A0AAV0F9V5</accession>
<reference evidence="2" key="1">
    <citation type="submission" date="2022-07" db="EMBL/GenBank/DDBJ databases">
        <authorList>
            <person name="Macas J."/>
            <person name="Novak P."/>
            <person name="Neumann P."/>
        </authorList>
    </citation>
    <scope>NUCLEOTIDE SEQUENCE</scope>
</reference>
<organism evidence="2 3">
    <name type="scientific">Cuscuta epithymum</name>
    <dbReference type="NCBI Taxonomy" id="186058"/>
    <lineage>
        <taxon>Eukaryota</taxon>
        <taxon>Viridiplantae</taxon>
        <taxon>Streptophyta</taxon>
        <taxon>Embryophyta</taxon>
        <taxon>Tracheophyta</taxon>
        <taxon>Spermatophyta</taxon>
        <taxon>Magnoliopsida</taxon>
        <taxon>eudicotyledons</taxon>
        <taxon>Gunneridae</taxon>
        <taxon>Pentapetalae</taxon>
        <taxon>asterids</taxon>
        <taxon>lamiids</taxon>
        <taxon>Solanales</taxon>
        <taxon>Convolvulaceae</taxon>
        <taxon>Cuscuteae</taxon>
        <taxon>Cuscuta</taxon>
        <taxon>Cuscuta subgen. Cuscuta</taxon>
    </lineage>
</organism>
<dbReference type="Pfam" id="PF13966">
    <property type="entry name" value="zf-RVT"/>
    <property type="match status" value="1"/>
</dbReference>
<dbReference type="Proteomes" id="UP001152523">
    <property type="component" value="Unassembled WGS sequence"/>
</dbReference>
<evidence type="ECO:0000259" key="1">
    <source>
        <dbReference type="Pfam" id="PF13966"/>
    </source>
</evidence>
<comment type="caution">
    <text evidence="2">The sequence shown here is derived from an EMBL/GenBank/DDBJ whole genome shotgun (WGS) entry which is preliminary data.</text>
</comment>
<dbReference type="InterPro" id="IPR026960">
    <property type="entry name" value="RVT-Znf"/>
</dbReference>
<dbReference type="EMBL" id="CAMAPF010000968">
    <property type="protein sequence ID" value="CAH9132320.1"/>
    <property type="molecule type" value="Genomic_DNA"/>
</dbReference>
<proteinExistence type="predicted"/>
<name>A0AAV0F9V5_9ASTE</name>
<protein>
    <recommendedName>
        <fullName evidence="1">Reverse transcriptase zinc-binding domain-containing protein</fullName>
    </recommendedName>
</protein>
<dbReference type="AlphaFoldDB" id="A0AAV0F9V5"/>
<keyword evidence="3" id="KW-1185">Reference proteome</keyword>
<gene>
    <name evidence="2" type="ORF">CEPIT_LOCUS32084</name>
</gene>
<evidence type="ECO:0000313" key="2">
    <source>
        <dbReference type="EMBL" id="CAH9132320.1"/>
    </source>
</evidence>
<evidence type="ECO:0000313" key="3">
    <source>
        <dbReference type="Proteomes" id="UP001152523"/>
    </source>
</evidence>
<sequence>MMPEHILNSIKNTIHHFSSTNDIMVWTLTPAGSYSFKSAYEEIRPNRSIHNSIQNIWNKNIPTKISFFMWKVINNLQPFQEKLHLFGSHGPFKRPFCNDFDTRDQCYTSCDLSKKLWTHYSNLLNIVNHNSESLNSVLNHGFTAKDDFENLNSQVAIYICWIIWKRGNMYIHDDTDILISEAIDIINKEIRDVSWAKPFVTKATEPPF</sequence>
<feature type="domain" description="Reverse transcriptase zinc-binding" evidence="1">
    <location>
        <begin position="34"/>
        <end position="117"/>
    </location>
</feature>